<feature type="signal peptide" evidence="1">
    <location>
        <begin position="1"/>
        <end position="21"/>
    </location>
</feature>
<gene>
    <name evidence="2" type="ORF">ACFO5Q_04600</name>
</gene>
<keyword evidence="3" id="KW-1185">Reference proteome</keyword>
<dbReference type="EMBL" id="JBHSCR010000003">
    <property type="protein sequence ID" value="MFC4347116.1"/>
    <property type="molecule type" value="Genomic_DNA"/>
</dbReference>
<dbReference type="Proteomes" id="UP001595776">
    <property type="component" value="Unassembled WGS sequence"/>
</dbReference>
<proteinExistence type="predicted"/>
<comment type="caution">
    <text evidence="2">The sequence shown here is derived from an EMBL/GenBank/DDBJ whole genome shotgun (WGS) entry which is preliminary data.</text>
</comment>
<keyword evidence="1" id="KW-0732">Signal</keyword>
<sequence>MKQHSFKAFLLILVASFGARAESVTVLDLTERLRDEVPVAGEVITGAMLETSASVLDTDMLFAYLPKMDGLVCAKITSFEGRYTASIKYSVTTDRQGWYQLPTSDKHKASLEGYAGGQLVVRVYTPSDNSCLNAVSYFWSRWGAVVSDAAAYRLYVNSGRYPTFLRADGEKPTVTNCVPIKGTRNFAFDSMCQVSLGHAEPLNATILRRKRGQFLPPISLSLPYVPSEIQKE</sequence>
<evidence type="ECO:0000313" key="3">
    <source>
        <dbReference type="Proteomes" id="UP001595776"/>
    </source>
</evidence>
<name>A0ABV8U8L0_9PROT</name>
<accession>A0ABV8U8L0</accession>
<dbReference type="RefSeq" id="WP_068151287.1">
    <property type="nucleotide sequence ID" value="NZ_LRUB01000033.1"/>
</dbReference>
<evidence type="ECO:0000313" key="2">
    <source>
        <dbReference type="EMBL" id="MFC4347116.1"/>
    </source>
</evidence>
<protein>
    <submittedName>
        <fullName evidence="2">Uncharacterized protein</fullName>
    </submittedName>
</protein>
<feature type="chain" id="PRO_5045337769" evidence="1">
    <location>
        <begin position="22"/>
        <end position="232"/>
    </location>
</feature>
<organism evidence="2 3">
    <name type="scientific">Kordiimonas lipolytica</name>
    <dbReference type="NCBI Taxonomy" id="1662421"/>
    <lineage>
        <taxon>Bacteria</taxon>
        <taxon>Pseudomonadati</taxon>
        <taxon>Pseudomonadota</taxon>
        <taxon>Alphaproteobacteria</taxon>
        <taxon>Kordiimonadales</taxon>
        <taxon>Kordiimonadaceae</taxon>
        <taxon>Kordiimonas</taxon>
    </lineage>
</organism>
<reference evidence="3" key="1">
    <citation type="journal article" date="2019" name="Int. J. Syst. Evol. Microbiol.">
        <title>The Global Catalogue of Microorganisms (GCM) 10K type strain sequencing project: providing services to taxonomists for standard genome sequencing and annotation.</title>
        <authorList>
            <consortium name="The Broad Institute Genomics Platform"/>
            <consortium name="The Broad Institute Genome Sequencing Center for Infectious Disease"/>
            <person name="Wu L."/>
            <person name="Ma J."/>
        </authorList>
    </citation>
    <scope>NUCLEOTIDE SEQUENCE [LARGE SCALE GENOMIC DNA]</scope>
    <source>
        <strain evidence="3">CGMCC 1.15304</strain>
    </source>
</reference>
<evidence type="ECO:0000256" key="1">
    <source>
        <dbReference type="SAM" id="SignalP"/>
    </source>
</evidence>